<keyword evidence="3" id="KW-1185">Reference proteome</keyword>
<protein>
    <recommendedName>
        <fullName evidence="1">CRISPR-associated protein CXXC-CXXC domain-containing protein</fullName>
    </recommendedName>
</protein>
<dbReference type="AlphaFoldDB" id="A0A3Q8CPS8"/>
<evidence type="ECO:0000259" key="1">
    <source>
        <dbReference type="Pfam" id="PF09706"/>
    </source>
</evidence>
<feature type="domain" description="CRISPR-associated protein CXXC-CXXC" evidence="1">
    <location>
        <begin position="234"/>
        <end position="294"/>
    </location>
</feature>
<organism evidence="2 3">
    <name type="scientific">Liquorilactobacillus nagelii</name>
    <dbReference type="NCBI Taxonomy" id="82688"/>
    <lineage>
        <taxon>Bacteria</taxon>
        <taxon>Bacillati</taxon>
        <taxon>Bacillota</taxon>
        <taxon>Bacilli</taxon>
        <taxon>Lactobacillales</taxon>
        <taxon>Lactobacillaceae</taxon>
        <taxon>Liquorilactobacillus</taxon>
    </lineage>
</organism>
<name>A0A3Q8CPS8_9LACO</name>
<evidence type="ECO:0000313" key="3">
    <source>
        <dbReference type="Proteomes" id="UP000324497"/>
    </source>
</evidence>
<sequence length="573" mass="66664">MQEVIDTDQKICFKSQGGWLENAGIIGLIRILDAEDVSIENNSLYVKKKALNYFAEKYFEFFIKIYGGQTRVARIIDFKVKIEEWQNIDENKADPEIIYNQLDNWYKNCLKYYIASGSFKKISSLFPPDFDSTLALKDCSKDLQKLKKLKKDNQGFNEILQQLIPKLQQFIDYFSVSKVKKYFMAKTLSYIVINNAWSGISFLNPQTKTADLYQDYEDAFVKPAIEYLKADHEKDVYRCATCGRPIKKQEYSYSFLNGLGYDTNRKTSNAWLFNNDQFMCPLCHLMYSAVSAGFNYDNRHQGIFINQNQDIELLKNANNKIILEMKRAVEKEQIISPWRAFALSFQEMFAKSSSYTLADIQVVSYQNEQYRFNLVPKKIASVLKKSSEKPFSNRQRTVTLLSILNSAYIKNFQGQSSLQIYDAMLKRLLVSANLNSLISDILQLKIVRHQDLHVTVEQIYNLIRINLIYFKEMSNLVLTDEELRKMRGSGKNLGDGYANTNKRQTLAYRLLQALKIQNNDQFMNVLLDAYLYQKKLVPKNFIQKMNSPEEFNQLGYAFIAGLIPNDNKNEEEK</sequence>
<dbReference type="RefSeq" id="WP_148127085.1">
    <property type="nucleotide sequence ID" value="NZ_CP018180.1"/>
</dbReference>
<dbReference type="KEGG" id="lng:BSQ50_09940"/>
<dbReference type="Pfam" id="PF09706">
    <property type="entry name" value="Cas_CXXC_CXXC"/>
    <property type="match status" value="1"/>
</dbReference>
<dbReference type="InterPro" id="IPR019121">
    <property type="entry name" value="CRISPR-assoc_CXXC-CXXC_dom"/>
</dbReference>
<evidence type="ECO:0000313" key="2">
    <source>
        <dbReference type="EMBL" id="AUJ32826.1"/>
    </source>
</evidence>
<gene>
    <name evidence="2" type="ORF">BSQ50_09940</name>
</gene>
<accession>A0A3Q8CPS8</accession>
<dbReference type="Proteomes" id="UP000324497">
    <property type="component" value="Chromosome"/>
</dbReference>
<reference evidence="2 3" key="1">
    <citation type="submission" date="2016-11" db="EMBL/GenBank/DDBJ databases">
        <title>Interaction between Lactobacillus species and yeast in water kefir.</title>
        <authorList>
            <person name="Behr J."/>
            <person name="Xu D."/>
            <person name="Vogel R.F."/>
        </authorList>
    </citation>
    <scope>NUCLEOTIDE SEQUENCE [LARGE SCALE GENOMIC DNA]</scope>
    <source>
        <strain evidence="2 3">TMW 1.1827</strain>
    </source>
</reference>
<dbReference type="EMBL" id="CP018180">
    <property type="protein sequence ID" value="AUJ32826.1"/>
    <property type="molecule type" value="Genomic_DNA"/>
</dbReference>
<proteinExistence type="predicted"/>